<dbReference type="EMBL" id="QWLN02001190">
    <property type="protein sequence ID" value="TEA41500.1"/>
    <property type="molecule type" value="Genomic_DNA"/>
</dbReference>
<evidence type="ECO:0000313" key="2">
    <source>
        <dbReference type="EMBL" id="TEA41500.1"/>
    </source>
</evidence>
<feature type="compositionally biased region" description="Basic and acidic residues" evidence="1">
    <location>
        <begin position="56"/>
        <end position="72"/>
    </location>
</feature>
<feature type="region of interest" description="Disordered" evidence="1">
    <location>
        <begin position="47"/>
        <end position="72"/>
    </location>
</feature>
<accession>A0A484H2I2</accession>
<gene>
    <name evidence="2" type="ORF">DBR06_SOUSAS27010049</name>
</gene>
<organism evidence="2 3">
    <name type="scientific">Sousa chinensis</name>
    <name type="common">Indo-pacific humpbacked dolphin</name>
    <name type="synonym">Steno chinensis</name>
    <dbReference type="NCBI Taxonomy" id="103600"/>
    <lineage>
        <taxon>Eukaryota</taxon>
        <taxon>Metazoa</taxon>
        <taxon>Chordata</taxon>
        <taxon>Craniata</taxon>
        <taxon>Vertebrata</taxon>
        <taxon>Euteleostomi</taxon>
        <taxon>Mammalia</taxon>
        <taxon>Eutheria</taxon>
        <taxon>Laurasiatheria</taxon>
        <taxon>Artiodactyla</taxon>
        <taxon>Whippomorpha</taxon>
        <taxon>Cetacea</taxon>
        <taxon>Odontoceti</taxon>
        <taxon>Delphinidae</taxon>
        <taxon>Sousa</taxon>
    </lineage>
</organism>
<evidence type="ECO:0000313" key="3">
    <source>
        <dbReference type="Proteomes" id="UP000295264"/>
    </source>
</evidence>
<proteinExistence type="predicted"/>
<keyword evidence="3" id="KW-1185">Reference proteome</keyword>
<dbReference type="Proteomes" id="UP000295264">
    <property type="component" value="Unassembled WGS sequence"/>
</dbReference>
<reference evidence="2 3" key="1">
    <citation type="journal article" date="2018" name="Genomics">
        <title>Molecular footprints of inshore aquatic adaptation in Indo-Pacific humpback dolphin (Sousa chinensis).</title>
        <authorList>
            <person name="Ming Y."/>
            <person name="Jian J."/>
            <person name="Yu F."/>
            <person name="Yu X."/>
            <person name="Wang J."/>
            <person name="Liu W."/>
        </authorList>
    </citation>
    <scope>NUCLEOTIDE SEQUENCE [LARGE SCALE GENOMIC DNA]</scope>
    <source>
        <strain evidence="2">MY-2018</strain>
        <tissue evidence="2">Skin</tissue>
    </source>
</reference>
<comment type="caution">
    <text evidence="2">The sequence shown here is derived from an EMBL/GenBank/DDBJ whole genome shotgun (WGS) entry which is preliminary data.</text>
</comment>
<name>A0A484H2I2_SOUCH</name>
<sequence>MRSRRTPRVFPQHEGRLPVVTKCHREVREGSQGSWWNWGVILEEPSGEFQDQAQEASRKKLQKESPKASDKIQSKEYWGPAGMAALRTLTGYPRAPQLRDRPTPLWEEILLLGLEQGQYQSSQREPAASWRDSLMPCHRSHHLMPWLCESSSSTHPENNHHSPLKSSTCSGQPISLFLISPEPHREGSPEMTVPSPLGDRWSRAQFTGPTAGISWEASLPGQEEA</sequence>
<evidence type="ECO:0000256" key="1">
    <source>
        <dbReference type="SAM" id="MobiDB-lite"/>
    </source>
</evidence>
<dbReference type="AlphaFoldDB" id="A0A484H2I2"/>
<protein>
    <submittedName>
        <fullName evidence="2">Uncharacterized protein</fullName>
    </submittedName>
</protein>
<feature type="region of interest" description="Disordered" evidence="1">
    <location>
        <begin position="180"/>
        <end position="205"/>
    </location>
</feature>